<dbReference type="RefSeq" id="WP_095686772.1">
    <property type="nucleotide sequence ID" value="NZ_CP022745.1"/>
</dbReference>
<accession>A0A249MQA4</accession>
<organism evidence="1 2">
    <name type="scientific">Sphingobium xenophagum</name>
    <dbReference type="NCBI Taxonomy" id="121428"/>
    <lineage>
        <taxon>Bacteria</taxon>
        <taxon>Pseudomonadati</taxon>
        <taxon>Pseudomonadota</taxon>
        <taxon>Alphaproteobacteria</taxon>
        <taxon>Sphingomonadales</taxon>
        <taxon>Sphingomonadaceae</taxon>
        <taxon>Sphingobium</taxon>
    </lineage>
</organism>
<dbReference type="EMBL" id="CP022745">
    <property type="protein sequence ID" value="ASY43482.1"/>
    <property type="molecule type" value="Genomic_DNA"/>
</dbReference>
<protein>
    <submittedName>
        <fullName evidence="1">Uncharacterized protein</fullName>
    </submittedName>
</protein>
<dbReference type="AlphaFoldDB" id="A0A249MQA4"/>
<sequence>MTEDDLKQLAERASYIAGIADTCVTDRQAAVGEAKRELHIAATWHLRRASTVGSIDNQIFAHGSAEQALGGLDLCPIAALGLKAAGSLAYPWLLDAAEANPIGTYVEHARTALARPGVRAFCVELGSYHRFQHKAAVYHEAVQKWQASSKADDPAAAWRRRPITAKQNYLITMISECLAVADRWFVPPFIQNRGEAHDWLRKAGGRPMFWRPPSKPVWMGGLD</sequence>
<reference evidence="1 2" key="1">
    <citation type="submission" date="2017-08" db="EMBL/GenBank/DDBJ databases">
        <title>Whole Genome Sequence of Sphingobium hydrophobicum C1: Insights into Adaption to the Electronic-waste Contaminated Sediment.</title>
        <authorList>
            <person name="Song D."/>
            <person name="Chen X."/>
            <person name="Xu M."/>
        </authorList>
    </citation>
    <scope>NUCLEOTIDE SEQUENCE [LARGE SCALE GENOMIC DNA]</scope>
    <source>
        <strain evidence="1 2">C1</strain>
    </source>
</reference>
<gene>
    <name evidence="1" type="ORF">CJD35_02685</name>
</gene>
<name>A0A249MQA4_SPHXE</name>
<proteinExistence type="predicted"/>
<evidence type="ECO:0000313" key="2">
    <source>
        <dbReference type="Proteomes" id="UP000217141"/>
    </source>
</evidence>
<dbReference type="Proteomes" id="UP000217141">
    <property type="component" value="Chromosome I"/>
</dbReference>
<evidence type="ECO:0000313" key="1">
    <source>
        <dbReference type="EMBL" id="ASY43482.1"/>
    </source>
</evidence>
<dbReference type="KEGG" id="shyd:CJD35_02685"/>